<comment type="caution">
    <text evidence="9">The sequence shown here is derived from an EMBL/GenBank/DDBJ whole genome shotgun (WGS) entry which is preliminary data.</text>
</comment>
<evidence type="ECO:0000313" key="9">
    <source>
        <dbReference type="EMBL" id="RVU01041.1"/>
    </source>
</evidence>
<feature type="domain" description="Multidrug resistance protein MdtA-like beta-barrel" evidence="7">
    <location>
        <begin position="219"/>
        <end position="305"/>
    </location>
</feature>
<evidence type="ECO:0000259" key="6">
    <source>
        <dbReference type="Pfam" id="PF25917"/>
    </source>
</evidence>
<dbReference type="InterPro" id="IPR058625">
    <property type="entry name" value="MdtA-like_BSH"/>
</dbReference>
<feature type="signal peptide" evidence="4">
    <location>
        <begin position="1"/>
        <end position="35"/>
    </location>
</feature>
<dbReference type="Gene3D" id="2.40.30.170">
    <property type="match status" value="1"/>
</dbReference>
<feature type="domain" description="Multidrug resistance protein MdtA-like C-terminal permuted SH3" evidence="8">
    <location>
        <begin position="313"/>
        <end position="372"/>
    </location>
</feature>
<dbReference type="InterPro" id="IPR058627">
    <property type="entry name" value="MdtA-like_C"/>
</dbReference>
<dbReference type="PANTHER" id="PTHR30158">
    <property type="entry name" value="ACRA/E-RELATED COMPONENT OF DRUG EFFLUX TRANSPORTER"/>
    <property type="match status" value="1"/>
</dbReference>
<dbReference type="RefSeq" id="WP_127704752.1">
    <property type="nucleotide sequence ID" value="NZ_SACK01000003.1"/>
</dbReference>
<keyword evidence="4" id="KW-0732">Signal</keyword>
<dbReference type="Gene3D" id="2.40.50.100">
    <property type="match status" value="1"/>
</dbReference>
<evidence type="ECO:0000256" key="3">
    <source>
        <dbReference type="SAM" id="Coils"/>
    </source>
</evidence>
<dbReference type="Gene3D" id="2.40.420.20">
    <property type="match status" value="1"/>
</dbReference>
<accession>A0A3S2UM23</accession>
<evidence type="ECO:0000256" key="1">
    <source>
        <dbReference type="ARBA" id="ARBA00004196"/>
    </source>
</evidence>
<dbReference type="Gene3D" id="1.10.287.470">
    <property type="entry name" value="Helix hairpin bin"/>
    <property type="match status" value="1"/>
</dbReference>
<keyword evidence="3" id="KW-0175">Coiled coil</keyword>
<name>A0A3S2UM23_9SPHI</name>
<dbReference type="OrthoDB" id="9801814at2"/>
<dbReference type="GO" id="GO:0022857">
    <property type="term" value="F:transmembrane transporter activity"/>
    <property type="evidence" value="ECO:0007669"/>
    <property type="project" value="InterPro"/>
</dbReference>
<dbReference type="AlphaFoldDB" id="A0A3S2UM23"/>
<dbReference type="Pfam" id="PF25944">
    <property type="entry name" value="Beta-barrel_RND"/>
    <property type="match status" value="1"/>
</dbReference>
<evidence type="ECO:0000256" key="2">
    <source>
        <dbReference type="ARBA" id="ARBA00009477"/>
    </source>
</evidence>
<feature type="coiled-coil region" evidence="3">
    <location>
        <begin position="150"/>
        <end position="177"/>
    </location>
</feature>
<dbReference type="EMBL" id="SACK01000003">
    <property type="protein sequence ID" value="RVU01041.1"/>
    <property type="molecule type" value="Genomic_DNA"/>
</dbReference>
<evidence type="ECO:0000259" key="5">
    <source>
        <dbReference type="Pfam" id="PF25876"/>
    </source>
</evidence>
<reference evidence="9 10" key="1">
    <citation type="submission" date="2019-01" db="EMBL/GenBank/DDBJ databases">
        <authorList>
            <person name="Chen W.-M."/>
        </authorList>
    </citation>
    <scope>NUCLEOTIDE SEQUENCE [LARGE SCALE GENOMIC DNA]</scope>
    <source>
        <strain evidence="9 10">YBJ-36</strain>
    </source>
</reference>
<proteinExistence type="inferred from homology"/>
<feature type="chain" id="PRO_5018629221" evidence="4">
    <location>
        <begin position="36"/>
        <end position="395"/>
    </location>
</feature>
<feature type="domain" description="Multidrug resistance protein MdtA-like alpha-helical hairpin" evidence="5">
    <location>
        <begin position="111"/>
        <end position="181"/>
    </location>
</feature>
<evidence type="ECO:0000259" key="8">
    <source>
        <dbReference type="Pfam" id="PF25967"/>
    </source>
</evidence>
<feature type="domain" description="Multidrug resistance protein MdtA-like barrel-sandwich hybrid" evidence="6">
    <location>
        <begin position="72"/>
        <end position="212"/>
    </location>
</feature>
<organism evidence="9 10">
    <name type="scientific">Mucilaginibacter limnophilus</name>
    <dbReference type="NCBI Taxonomy" id="1932778"/>
    <lineage>
        <taxon>Bacteria</taxon>
        <taxon>Pseudomonadati</taxon>
        <taxon>Bacteroidota</taxon>
        <taxon>Sphingobacteriia</taxon>
        <taxon>Sphingobacteriales</taxon>
        <taxon>Sphingobacteriaceae</taxon>
        <taxon>Mucilaginibacter</taxon>
    </lineage>
</organism>
<dbReference type="InterPro" id="IPR058626">
    <property type="entry name" value="MdtA-like_b-barrel"/>
</dbReference>
<dbReference type="GO" id="GO:0046677">
    <property type="term" value="P:response to antibiotic"/>
    <property type="evidence" value="ECO:0007669"/>
    <property type="project" value="TreeGrafter"/>
</dbReference>
<sequence length="395" mass="42230">METLSKITHSIKQNLVLFISLAAMVLYSSCGTSNAGNGAGAPPPPELPVITVSAQPVTTYSEYTASLQGTRDIEIRPQVDGYLEAINVDEGAYVHKGQVLFRIDARPYAEQLNTANAILLSAKAALANADINVKKLTPLVQNNVISDVQLQQAKAAYDAAAANVAQAKAQVQSAKINLDYTRVTAPADGFIGKIPFKTGSLASKVQVEPLTVLSENKTVHAYFTMSEVDFIKFKETFAGNSIQEKISHMPAVELILADNAPHPLKGKVELAEGQFDKTNGTISFRATFDNANGLLRSGNTGKIRIPSISSSSLVVPQEATFEVQDKVFVYALTDSNKVVGTPLTVTGTSGRFYVVSKGIKSGDKIVYKGIDRLRDGMVIKPTVVPADSLLKTASL</sequence>
<evidence type="ECO:0000256" key="4">
    <source>
        <dbReference type="SAM" id="SignalP"/>
    </source>
</evidence>
<dbReference type="Pfam" id="PF25876">
    <property type="entry name" value="HH_MFP_RND"/>
    <property type="match status" value="1"/>
</dbReference>
<dbReference type="InterPro" id="IPR006143">
    <property type="entry name" value="RND_pump_MFP"/>
</dbReference>
<dbReference type="Proteomes" id="UP000282759">
    <property type="component" value="Unassembled WGS sequence"/>
</dbReference>
<dbReference type="GO" id="GO:0005886">
    <property type="term" value="C:plasma membrane"/>
    <property type="evidence" value="ECO:0007669"/>
    <property type="project" value="TreeGrafter"/>
</dbReference>
<dbReference type="InterPro" id="IPR058624">
    <property type="entry name" value="MdtA-like_HH"/>
</dbReference>
<dbReference type="PANTHER" id="PTHR30158:SF23">
    <property type="entry name" value="MULTIDRUG RESISTANCE PROTEIN MEXA"/>
    <property type="match status" value="1"/>
</dbReference>
<comment type="subcellular location">
    <subcellularLocation>
        <location evidence="1">Cell envelope</location>
    </subcellularLocation>
</comment>
<gene>
    <name evidence="9" type="ORF">EOD41_10500</name>
</gene>
<dbReference type="Pfam" id="PF25917">
    <property type="entry name" value="BSH_RND"/>
    <property type="match status" value="1"/>
</dbReference>
<dbReference type="NCBIfam" id="TIGR01730">
    <property type="entry name" value="RND_mfp"/>
    <property type="match status" value="1"/>
</dbReference>
<protein>
    <submittedName>
        <fullName evidence="9">Efflux RND transporter periplasmic adaptor subunit</fullName>
    </submittedName>
</protein>
<evidence type="ECO:0000313" key="10">
    <source>
        <dbReference type="Proteomes" id="UP000282759"/>
    </source>
</evidence>
<dbReference type="Pfam" id="PF25967">
    <property type="entry name" value="RND-MFP_C"/>
    <property type="match status" value="1"/>
</dbReference>
<comment type="similarity">
    <text evidence="2">Belongs to the membrane fusion protein (MFP) (TC 8.A.1) family.</text>
</comment>
<dbReference type="SUPFAM" id="SSF111369">
    <property type="entry name" value="HlyD-like secretion proteins"/>
    <property type="match status" value="1"/>
</dbReference>
<evidence type="ECO:0000259" key="7">
    <source>
        <dbReference type="Pfam" id="PF25944"/>
    </source>
</evidence>
<keyword evidence="10" id="KW-1185">Reference proteome</keyword>